<dbReference type="SMART" id="SM00891">
    <property type="entry name" value="ERCC4"/>
    <property type="match status" value="1"/>
</dbReference>
<comment type="caution">
    <text evidence="8">The sequence shown here is derived from an EMBL/GenBank/DDBJ whole genome shotgun (WGS) entry which is preliminary data.</text>
</comment>
<evidence type="ECO:0000256" key="4">
    <source>
        <dbReference type="ARBA" id="ARBA00022801"/>
    </source>
</evidence>
<protein>
    <submittedName>
        <fullName evidence="8">3'-flap repair endonuclease Xpf</fullName>
    </submittedName>
</protein>
<evidence type="ECO:0000256" key="3">
    <source>
        <dbReference type="ARBA" id="ARBA00022763"/>
    </source>
</evidence>
<accession>A0A5E4LMW1</accession>
<dbReference type="GO" id="GO:0000014">
    <property type="term" value="F:single-stranded DNA endodeoxyribonuclease activity"/>
    <property type="evidence" value="ECO:0007669"/>
    <property type="project" value="TreeGrafter"/>
</dbReference>
<gene>
    <name evidence="8" type="primary">xpf</name>
    <name evidence="8" type="ORF">LFW2832_00338</name>
</gene>
<name>A0A5E4LMW1_9ARCH</name>
<keyword evidence="1" id="KW-0540">Nuclease</keyword>
<dbReference type="GO" id="GO:1901255">
    <property type="term" value="P:nucleotide-excision repair involved in interstrand cross-link repair"/>
    <property type="evidence" value="ECO:0007669"/>
    <property type="project" value="TreeGrafter"/>
</dbReference>
<dbReference type="SUPFAM" id="SSF47781">
    <property type="entry name" value="RuvA domain 2-like"/>
    <property type="match status" value="1"/>
</dbReference>
<dbReference type="AlphaFoldDB" id="A0A5E4LMW1"/>
<dbReference type="EMBL" id="CABMJJ010000007">
    <property type="protein sequence ID" value="VVC03390.1"/>
    <property type="molecule type" value="Genomic_DNA"/>
</dbReference>
<keyword evidence="2 8" id="KW-0255">Endonuclease</keyword>
<dbReference type="Proteomes" id="UP000789941">
    <property type="component" value="Unassembled WGS sequence"/>
</dbReference>
<feature type="domain" description="ERCC4" evidence="7">
    <location>
        <begin position="14"/>
        <end position="93"/>
    </location>
</feature>
<dbReference type="PANTHER" id="PTHR10150">
    <property type="entry name" value="DNA REPAIR ENDONUCLEASE XPF"/>
    <property type="match status" value="1"/>
</dbReference>
<dbReference type="Pfam" id="PF14520">
    <property type="entry name" value="HHH_5"/>
    <property type="match status" value="1"/>
</dbReference>
<keyword evidence="4" id="KW-0378">Hydrolase</keyword>
<organism evidence="8 9">
    <name type="scientific">Candidatus Bilamarchaeum dharawalense</name>
    <dbReference type="NCBI Taxonomy" id="2885759"/>
    <lineage>
        <taxon>Archaea</taxon>
        <taxon>Candidatus Micrarchaeota</taxon>
        <taxon>Candidatus Micrarchaeia</taxon>
        <taxon>Candidatus Anstonellales</taxon>
        <taxon>Candidatus Bilamarchaeaceae</taxon>
        <taxon>Candidatus Bilamarchaeum</taxon>
    </lineage>
</organism>
<dbReference type="GO" id="GO:0000724">
    <property type="term" value="P:double-strand break repair via homologous recombination"/>
    <property type="evidence" value="ECO:0007669"/>
    <property type="project" value="TreeGrafter"/>
</dbReference>
<dbReference type="Pfam" id="PF02732">
    <property type="entry name" value="ERCC4"/>
    <property type="match status" value="1"/>
</dbReference>
<dbReference type="GO" id="GO:0003684">
    <property type="term" value="F:damaged DNA binding"/>
    <property type="evidence" value="ECO:0007669"/>
    <property type="project" value="TreeGrafter"/>
</dbReference>
<reference evidence="8 9" key="1">
    <citation type="submission" date="2019-08" db="EMBL/GenBank/DDBJ databases">
        <authorList>
            <person name="Vazquez-Campos X."/>
        </authorList>
    </citation>
    <scope>NUCLEOTIDE SEQUENCE [LARGE SCALE GENOMIC DNA]</scope>
    <source>
        <strain evidence="8">LFW-283_2</strain>
    </source>
</reference>
<dbReference type="InterPro" id="IPR006166">
    <property type="entry name" value="ERCC4_domain"/>
</dbReference>
<dbReference type="GO" id="GO:0003697">
    <property type="term" value="F:single-stranded DNA binding"/>
    <property type="evidence" value="ECO:0007669"/>
    <property type="project" value="TreeGrafter"/>
</dbReference>
<dbReference type="Gene3D" id="3.40.50.10130">
    <property type="match status" value="1"/>
</dbReference>
<proteinExistence type="predicted"/>
<evidence type="ECO:0000256" key="5">
    <source>
        <dbReference type="ARBA" id="ARBA00023125"/>
    </source>
</evidence>
<evidence type="ECO:0000256" key="6">
    <source>
        <dbReference type="ARBA" id="ARBA00023204"/>
    </source>
</evidence>
<keyword evidence="6" id="KW-0234">DNA repair</keyword>
<evidence type="ECO:0000256" key="2">
    <source>
        <dbReference type="ARBA" id="ARBA00022759"/>
    </source>
</evidence>
<evidence type="ECO:0000313" key="9">
    <source>
        <dbReference type="Proteomes" id="UP000789941"/>
    </source>
</evidence>
<evidence type="ECO:0000313" key="8">
    <source>
        <dbReference type="EMBL" id="VVC03390.1"/>
    </source>
</evidence>
<dbReference type="InterPro" id="IPR010994">
    <property type="entry name" value="RuvA_2-like"/>
</dbReference>
<dbReference type="CDD" id="cd20075">
    <property type="entry name" value="XPF_nuclease_XPF_arch"/>
    <property type="match status" value="1"/>
</dbReference>
<keyword evidence="5" id="KW-0238">DNA-binding</keyword>
<dbReference type="SUPFAM" id="SSF52980">
    <property type="entry name" value="Restriction endonuclease-like"/>
    <property type="match status" value="1"/>
</dbReference>
<keyword evidence="3" id="KW-0227">DNA damage</keyword>
<evidence type="ECO:0000259" key="7">
    <source>
        <dbReference type="SMART" id="SM00891"/>
    </source>
</evidence>
<evidence type="ECO:0000256" key="1">
    <source>
        <dbReference type="ARBA" id="ARBA00022722"/>
    </source>
</evidence>
<sequence length="226" mass="25685">MQQFLESTPSDKIRIAIDHREDQLFDNLFKGWGAEVDRRVLDVGDFLCSSRLVVERKTRSDFESSIIDGRLFTQLPNLIKNYERVIIIVEGSNDDGRINRNALMGAYASIMADFGASLIFTRDKDGTADLVFNLAKHEQIAKKTPMRIYAKKHTLTPSQSARSIIEMLPSIGPKLSKALLKHFGTVEDLMKASEKDLAFVVGKKRAKMIRDILSYEYVESEDQSMY</sequence>
<dbReference type="InterPro" id="IPR011335">
    <property type="entry name" value="Restrct_endonuc-II-like"/>
</dbReference>
<dbReference type="Gene3D" id="1.10.150.20">
    <property type="entry name" value="5' to 3' exonuclease, C-terminal subdomain"/>
    <property type="match status" value="1"/>
</dbReference>
<dbReference type="PANTHER" id="PTHR10150:SF0">
    <property type="entry name" value="DNA REPAIR ENDONUCLEASE XPF"/>
    <property type="match status" value="1"/>
</dbReference>